<dbReference type="InterPro" id="IPR029039">
    <property type="entry name" value="Flavoprotein-like_sf"/>
</dbReference>
<dbReference type="Proteomes" id="UP000270296">
    <property type="component" value="Unassembled WGS sequence"/>
</dbReference>
<gene>
    <name evidence="21" type="ORF">SBAD_LOCUS3137</name>
</gene>
<dbReference type="GO" id="GO:0051539">
    <property type="term" value="F:4 iron, 4 sulfur cluster binding"/>
    <property type="evidence" value="ECO:0007669"/>
    <property type="project" value="UniProtKB-KW"/>
</dbReference>
<organism evidence="23">
    <name type="scientific">Soboliphyme baturini</name>
    <dbReference type="NCBI Taxonomy" id="241478"/>
    <lineage>
        <taxon>Eukaryota</taxon>
        <taxon>Metazoa</taxon>
        <taxon>Ecdysozoa</taxon>
        <taxon>Nematoda</taxon>
        <taxon>Enoplea</taxon>
        <taxon>Dorylaimia</taxon>
        <taxon>Dioctophymatida</taxon>
        <taxon>Dioctophymatoidea</taxon>
        <taxon>Soboliphymatidae</taxon>
        <taxon>Soboliphyme</taxon>
    </lineage>
</organism>
<keyword evidence="11" id="KW-0408">Iron</keyword>
<evidence type="ECO:0000256" key="2">
    <source>
        <dbReference type="ARBA" id="ARBA00004797"/>
    </source>
</evidence>
<evidence type="ECO:0000313" key="22">
    <source>
        <dbReference type="Proteomes" id="UP000270296"/>
    </source>
</evidence>
<evidence type="ECO:0000256" key="14">
    <source>
        <dbReference type="ARBA" id="ARBA00025368"/>
    </source>
</evidence>
<evidence type="ECO:0000256" key="5">
    <source>
        <dbReference type="ARBA" id="ARBA00017596"/>
    </source>
</evidence>
<evidence type="ECO:0000256" key="4">
    <source>
        <dbReference type="ARBA" id="ARBA00012821"/>
    </source>
</evidence>
<dbReference type="GO" id="GO:0010181">
    <property type="term" value="F:FMN binding"/>
    <property type="evidence" value="ECO:0007669"/>
    <property type="project" value="InterPro"/>
</dbReference>
<keyword evidence="22" id="KW-1185">Reference proteome</keyword>
<evidence type="ECO:0000256" key="10">
    <source>
        <dbReference type="ARBA" id="ARBA00022741"/>
    </source>
</evidence>
<dbReference type="Pfam" id="PF08608">
    <property type="entry name" value="Wyosine_form"/>
    <property type="match status" value="1"/>
</dbReference>
<evidence type="ECO:0000256" key="17">
    <source>
        <dbReference type="ARBA" id="ARBA00081169"/>
    </source>
</evidence>
<keyword evidence="13" id="KW-0456">Lyase</keyword>
<keyword evidence="9" id="KW-0479">Metal-binding</keyword>
<evidence type="ECO:0000256" key="13">
    <source>
        <dbReference type="ARBA" id="ARBA00023239"/>
    </source>
</evidence>
<evidence type="ECO:0000256" key="3">
    <source>
        <dbReference type="ARBA" id="ARBA00010115"/>
    </source>
</evidence>
<evidence type="ECO:0000313" key="21">
    <source>
        <dbReference type="EMBL" id="VDP00147.1"/>
    </source>
</evidence>
<dbReference type="Gene3D" id="3.20.20.70">
    <property type="entry name" value="Aldolase class I"/>
    <property type="match status" value="1"/>
</dbReference>
<dbReference type="InterPro" id="IPR013785">
    <property type="entry name" value="Aldolase_TIM"/>
</dbReference>
<proteinExistence type="inferred from homology"/>
<evidence type="ECO:0000256" key="16">
    <source>
        <dbReference type="ARBA" id="ARBA00078095"/>
    </source>
</evidence>
<dbReference type="PROSITE" id="PS50902">
    <property type="entry name" value="FLAVODOXIN_LIKE"/>
    <property type="match status" value="1"/>
</dbReference>
<dbReference type="SFLD" id="SFLDG01071">
    <property type="entry name" value="tRNA_wybutosine-synthesizing"/>
    <property type="match status" value="1"/>
</dbReference>
<evidence type="ECO:0000256" key="7">
    <source>
        <dbReference type="ARBA" id="ARBA00022691"/>
    </source>
</evidence>
<dbReference type="SFLD" id="SFLDF00284">
    <property type="entry name" value="tRNA_wybutosine-synthesizing"/>
    <property type="match status" value="1"/>
</dbReference>
<evidence type="ECO:0000256" key="11">
    <source>
        <dbReference type="ARBA" id="ARBA00023004"/>
    </source>
</evidence>
<dbReference type="OrthoDB" id="271553at2759"/>
<evidence type="ECO:0000259" key="20">
    <source>
        <dbReference type="PROSITE" id="PS51918"/>
    </source>
</evidence>
<reference evidence="21 22" key="2">
    <citation type="submission" date="2018-11" db="EMBL/GenBank/DDBJ databases">
        <authorList>
            <consortium name="Pathogen Informatics"/>
        </authorList>
    </citation>
    <scope>NUCLEOTIDE SEQUENCE [LARGE SCALE GENOMIC DNA]</scope>
</reference>
<dbReference type="WBParaSite" id="SBAD_0000328301-mRNA-1">
    <property type="protein sequence ID" value="SBAD_0000328301-mRNA-1"/>
    <property type="gene ID" value="SBAD_0000328301"/>
</dbReference>
<feature type="domain" description="Radical SAM core" evidence="20">
    <location>
        <begin position="310"/>
        <end position="554"/>
    </location>
</feature>
<dbReference type="PROSITE" id="PS51918">
    <property type="entry name" value="RADICAL_SAM"/>
    <property type="match status" value="1"/>
</dbReference>
<dbReference type="InterPro" id="IPR034556">
    <property type="entry name" value="tRNA_wybutosine-synthase"/>
</dbReference>
<dbReference type="UniPathway" id="UPA00375"/>
<dbReference type="InterPro" id="IPR013917">
    <property type="entry name" value="tRNA_wybutosine-synth"/>
</dbReference>
<dbReference type="InterPro" id="IPR058240">
    <property type="entry name" value="rSAM_sf"/>
</dbReference>
<dbReference type="SUPFAM" id="SSF52218">
    <property type="entry name" value="Flavoproteins"/>
    <property type="match status" value="1"/>
</dbReference>
<protein>
    <recommendedName>
        <fullName evidence="5">S-adenosyl-L-methionine-dependent tRNA 4-demethylwyosine synthase TYW1</fullName>
        <ecNumber evidence="4">4.1.3.44</ecNumber>
    </recommendedName>
    <alternativeName>
        <fullName evidence="18">Radical S-adenosyl methionine and flavodoxin domain-containing protein 1</fullName>
    </alternativeName>
    <alternativeName>
        <fullName evidence="16">tRNA wybutosine-synthesizing protein 1 homolog</fullName>
    </alternativeName>
    <alternativeName>
        <fullName evidence="17">tRNA-yW-synthesizing protein</fullName>
    </alternativeName>
</protein>
<dbReference type="Pfam" id="PF00258">
    <property type="entry name" value="Flavodoxin_1"/>
    <property type="match status" value="1"/>
</dbReference>
<dbReference type="GO" id="GO:0031591">
    <property type="term" value="P:wybutosine biosynthetic process"/>
    <property type="evidence" value="ECO:0007669"/>
    <property type="project" value="TreeGrafter"/>
</dbReference>
<dbReference type="EMBL" id="UZAM01007590">
    <property type="protein sequence ID" value="VDP00147.1"/>
    <property type="molecule type" value="Genomic_DNA"/>
</dbReference>
<dbReference type="InterPro" id="IPR007197">
    <property type="entry name" value="rSAM"/>
</dbReference>
<sequence length="638" mass="73629">MAILFIAVFLFVVVVYLSVSLTYGKSRLNDAALRLFGIRKLNIFYATNGGIAKKYAVELAVRLKPICTIRLVNLETYDPEDSLQHENDISLFIVSTFINGFPPENCRWFFTWVNDAASDFRYDHHLLHKLKFAVFGIGDSVYGEDYNKVAKSFRNGLLKLEAKEIIPLKLADESCSVDEGGYHSYTWRLISRLFSAGIDESFELWANRLMEYLSRVIDDKNDCQPTSTVVTWGDKETLPSVTVEVTDLEDILLTIPKQGIQLREMITPSLRQSLSKQGYKLIGSHSGVKLCRWTKSMLRGRGGCYKNTFYGINSHQCMEVTPSLACANKCVFCWRHHSNPVGTSWNWKMDDPEFIFQEAIRQHLKIIKENRGLPGVKEDRFEEAHNVKHCALSLVGEPIMFPKINEFVDILHRHGISTFLVTNAQFPEEIRKLQPVTQLYCSIDASTEGSLKQIDRPLFKDFWKRFIDSLTALRDKQQRTVYRLTLVKGYNTSEIEQYAKLVELGSPDFVEVKGVTYCGTSKDSHLTMENVPWHSEVICFGIKLMEHLKDYEIATEHKHSNCILLAKTKYKINGVWHTWIDYAKFQELYQLYVTSGKRFSSMDYIAETPHWALFESEEHGFNPADVRWYRKNRKVVPE</sequence>
<dbReference type="PRINTS" id="PR00369">
    <property type="entry name" value="FLAVODOXIN"/>
</dbReference>
<evidence type="ECO:0000256" key="6">
    <source>
        <dbReference type="ARBA" id="ARBA00022485"/>
    </source>
</evidence>
<keyword evidence="10" id="KW-0547">Nucleotide-binding</keyword>
<dbReference type="InterPro" id="IPR001094">
    <property type="entry name" value="Flavdoxin-like"/>
</dbReference>
<comment type="cofactor">
    <cofactor evidence="1">
        <name>[4Fe-4S] cluster</name>
        <dbReference type="ChEBI" id="CHEBI:49883"/>
    </cofactor>
</comment>
<evidence type="ECO:0000256" key="9">
    <source>
        <dbReference type="ARBA" id="ARBA00022723"/>
    </source>
</evidence>
<dbReference type="FunFam" id="3.20.20.70:FF:000196">
    <property type="entry name" value="S-adenosyl-L-methionine-dependent tRNA 4-demethylwyosine synthase"/>
    <property type="match status" value="1"/>
</dbReference>
<evidence type="ECO:0000256" key="15">
    <source>
        <dbReference type="ARBA" id="ARBA00049466"/>
    </source>
</evidence>
<dbReference type="EC" id="4.1.3.44" evidence="4"/>
<accession>A0A183IHP2</accession>
<comment type="catalytic activity">
    <reaction evidence="15">
        <text>N(1)-methylguanosine(37) in tRNA(Phe) + pyruvate + S-adenosyl-L-methionine = 4-demethylwyosine(37) in tRNA(Phe) + 5'-deoxyadenosine + L-methionine + CO2 + H2O</text>
        <dbReference type="Rhea" id="RHEA:36347"/>
        <dbReference type="Rhea" id="RHEA-COMP:10164"/>
        <dbReference type="Rhea" id="RHEA-COMP:10165"/>
        <dbReference type="ChEBI" id="CHEBI:15361"/>
        <dbReference type="ChEBI" id="CHEBI:15377"/>
        <dbReference type="ChEBI" id="CHEBI:16526"/>
        <dbReference type="ChEBI" id="CHEBI:17319"/>
        <dbReference type="ChEBI" id="CHEBI:57844"/>
        <dbReference type="ChEBI" id="CHEBI:59789"/>
        <dbReference type="ChEBI" id="CHEBI:64315"/>
        <dbReference type="ChEBI" id="CHEBI:73542"/>
        <dbReference type="EC" id="4.1.3.44"/>
    </reaction>
</comment>
<keyword evidence="12" id="KW-0411">Iron-sulfur</keyword>
<dbReference type="CDD" id="cd01335">
    <property type="entry name" value="Radical_SAM"/>
    <property type="match status" value="1"/>
</dbReference>
<dbReference type="Pfam" id="PF04055">
    <property type="entry name" value="Radical_SAM"/>
    <property type="match status" value="1"/>
</dbReference>
<evidence type="ECO:0000256" key="18">
    <source>
        <dbReference type="ARBA" id="ARBA00082357"/>
    </source>
</evidence>
<dbReference type="AlphaFoldDB" id="A0A183IHP2"/>
<evidence type="ECO:0000256" key="1">
    <source>
        <dbReference type="ARBA" id="ARBA00001966"/>
    </source>
</evidence>
<evidence type="ECO:0000259" key="19">
    <source>
        <dbReference type="PROSITE" id="PS50902"/>
    </source>
</evidence>
<keyword evidence="8" id="KW-0819">tRNA processing</keyword>
<dbReference type="Gene3D" id="3.40.50.360">
    <property type="match status" value="1"/>
</dbReference>
<evidence type="ECO:0000313" key="23">
    <source>
        <dbReference type="WBParaSite" id="SBAD_0000328301-mRNA-1"/>
    </source>
</evidence>
<evidence type="ECO:0000256" key="12">
    <source>
        <dbReference type="ARBA" id="ARBA00023014"/>
    </source>
</evidence>
<dbReference type="PANTHER" id="PTHR13930">
    <property type="entry name" value="S-ADENOSYL-L-METHIONINE-DEPENDENT TRNA 4-DEMETHYLWYOSINE SYNTHASE"/>
    <property type="match status" value="1"/>
</dbReference>
<keyword evidence="7" id="KW-0949">S-adenosyl-L-methionine</keyword>
<reference evidence="23" key="1">
    <citation type="submission" date="2016-06" db="UniProtKB">
        <authorList>
            <consortium name="WormBaseParasite"/>
        </authorList>
    </citation>
    <scope>IDENTIFICATION</scope>
</reference>
<keyword evidence="6" id="KW-0004">4Fe-4S</keyword>
<dbReference type="PANTHER" id="PTHR13930:SF0">
    <property type="entry name" value="S-ADENOSYL-L-METHIONINE-DEPENDENT TRNA 4-DEMETHYLWYOSINE SYNTHASE TYW1-RELATED"/>
    <property type="match status" value="1"/>
</dbReference>
<comment type="pathway">
    <text evidence="2">tRNA modification; wybutosine-tRNA(Phe) biosynthesis.</text>
</comment>
<dbReference type="SFLD" id="SFLDS00029">
    <property type="entry name" value="Radical_SAM"/>
    <property type="match status" value="1"/>
</dbReference>
<dbReference type="GO" id="GO:0102521">
    <property type="term" value="F:tRNA-4-demethylwyosine synthase activity"/>
    <property type="evidence" value="ECO:0007669"/>
    <property type="project" value="UniProtKB-EC"/>
</dbReference>
<name>A0A183IHP2_9BILA</name>
<comment type="function">
    <text evidence="14">Probable component of the wybutosine biosynthesis pathway. Wybutosine is a hyper modified guanosine with a tricyclic base found at the 3'-position adjacent to the anticodon of eukaryotic phenylalanine tRNA. Catalyzes the condensation of N-methylguanine with 2 carbon atoms from pyruvate to form the tricyclic 4-demethylwyosine, an intermediate in wybutosine biosynthesis.</text>
</comment>
<dbReference type="GO" id="GO:0046872">
    <property type="term" value="F:metal ion binding"/>
    <property type="evidence" value="ECO:0007669"/>
    <property type="project" value="UniProtKB-KW"/>
</dbReference>
<dbReference type="InterPro" id="IPR008254">
    <property type="entry name" value="Flavodoxin/NO_synth"/>
</dbReference>
<feature type="domain" description="Flavodoxin-like" evidence="19">
    <location>
        <begin position="41"/>
        <end position="210"/>
    </location>
</feature>
<evidence type="ECO:0000256" key="8">
    <source>
        <dbReference type="ARBA" id="ARBA00022694"/>
    </source>
</evidence>
<comment type="similarity">
    <text evidence="3">Belongs to the TYW1 family.</text>
</comment>
<dbReference type="SUPFAM" id="SSF102114">
    <property type="entry name" value="Radical SAM enzymes"/>
    <property type="match status" value="1"/>
</dbReference>